<dbReference type="OrthoDB" id="7935844at2759"/>
<dbReference type="EMBL" id="BMAW01078370">
    <property type="protein sequence ID" value="GFU10686.1"/>
    <property type="molecule type" value="Genomic_DNA"/>
</dbReference>
<reference evidence="1" key="1">
    <citation type="submission" date="2020-08" db="EMBL/GenBank/DDBJ databases">
        <title>Multicomponent nature underlies the extraordinary mechanical properties of spider dragline silk.</title>
        <authorList>
            <person name="Kono N."/>
            <person name="Nakamura H."/>
            <person name="Mori M."/>
            <person name="Yoshida Y."/>
            <person name="Ohtoshi R."/>
            <person name="Malay A.D."/>
            <person name="Moran D.A.P."/>
            <person name="Tomita M."/>
            <person name="Numata K."/>
            <person name="Arakawa K."/>
        </authorList>
    </citation>
    <scope>NUCLEOTIDE SEQUENCE</scope>
</reference>
<protein>
    <recommendedName>
        <fullName evidence="3">DUF4817 domain-containing protein</fullName>
    </recommendedName>
</protein>
<name>A0A8X6UF35_NEPPI</name>
<organism evidence="1 2">
    <name type="scientific">Nephila pilipes</name>
    <name type="common">Giant wood spider</name>
    <name type="synonym">Nephila maculata</name>
    <dbReference type="NCBI Taxonomy" id="299642"/>
    <lineage>
        <taxon>Eukaryota</taxon>
        <taxon>Metazoa</taxon>
        <taxon>Ecdysozoa</taxon>
        <taxon>Arthropoda</taxon>
        <taxon>Chelicerata</taxon>
        <taxon>Arachnida</taxon>
        <taxon>Araneae</taxon>
        <taxon>Araneomorphae</taxon>
        <taxon>Entelegynae</taxon>
        <taxon>Araneoidea</taxon>
        <taxon>Nephilidae</taxon>
        <taxon>Nephila</taxon>
    </lineage>
</organism>
<evidence type="ECO:0000313" key="1">
    <source>
        <dbReference type="EMBL" id="GFU10686.1"/>
    </source>
</evidence>
<dbReference type="Proteomes" id="UP000887013">
    <property type="component" value="Unassembled WGS sequence"/>
</dbReference>
<evidence type="ECO:0008006" key="3">
    <source>
        <dbReference type="Google" id="ProtNLM"/>
    </source>
</evidence>
<gene>
    <name evidence="1" type="primary">C0J52_15984</name>
    <name evidence="1" type="ORF">NPIL_563051</name>
</gene>
<keyword evidence="2" id="KW-1185">Reference proteome</keyword>
<sequence>MQGVAKKNVNTVCETKYNVSSRYSIQERRKISAWMEVFQSLSIVLERFRTWTGLDSPTRLAICRIYKKFIRMGSVQDDCKGNSGGKRSTRTEENIILVQETMVASPIKSKRRHSMEAKILQMSLARIFIVI</sequence>
<evidence type="ECO:0000313" key="2">
    <source>
        <dbReference type="Proteomes" id="UP000887013"/>
    </source>
</evidence>
<dbReference type="AlphaFoldDB" id="A0A8X6UF35"/>
<proteinExistence type="predicted"/>
<comment type="caution">
    <text evidence="1">The sequence shown here is derived from an EMBL/GenBank/DDBJ whole genome shotgun (WGS) entry which is preliminary data.</text>
</comment>
<accession>A0A8X6UF35</accession>